<dbReference type="AlphaFoldDB" id="A0A2V3TYY4"/>
<protein>
    <submittedName>
        <fullName evidence="1">Uncharacterized protein DUF1403</fullName>
    </submittedName>
</protein>
<proteinExistence type="predicted"/>
<sequence>MASRARIIPDTPPSFPPFPGWARPPAFGEAVDDTDFLAGAALSALNPIVCHEHPLGSLWRQRLALACAAALAWREGRTEDEGLLRDHWYHRRDGDDPGPAGRLLKAWRWLGDRSVMRTADWELNLAALLAHRFDEALQDVIAFATDQLRGQGSPVGAAAAVAATSLRFRPDCRPLALWLADAVLAHRLKWPAPVPLLAAHLKRGDLRHAAAHGDGDSAWRVACNLAYARGAAVAADLYGDLARRAEKLLEAAPRLRGKDADMMVAILLCEDAQPARIGRAASDRSSRRLFERLVALGAVRELTGRPTFRLYGL</sequence>
<accession>A0A2V3TYY4</accession>
<dbReference type="OrthoDB" id="7865302at2"/>
<dbReference type="Proteomes" id="UP000248021">
    <property type="component" value="Unassembled WGS sequence"/>
</dbReference>
<dbReference type="EMBL" id="QJJK01000010">
    <property type="protein sequence ID" value="PXW55112.1"/>
    <property type="molecule type" value="Genomic_DNA"/>
</dbReference>
<dbReference type="RefSeq" id="WP_110376716.1">
    <property type="nucleotide sequence ID" value="NZ_JAHBRY010000003.1"/>
</dbReference>
<gene>
    <name evidence="1" type="ORF">C7450_11049</name>
</gene>
<evidence type="ECO:0000313" key="2">
    <source>
        <dbReference type="Proteomes" id="UP000248021"/>
    </source>
</evidence>
<evidence type="ECO:0000313" key="1">
    <source>
        <dbReference type="EMBL" id="PXW55112.1"/>
    </source>
</evidence>
<organism evidence="1 2">
    <name type="scientific">Chelatococcus asaccharovorans</name>
    <dbReference type="NCBI Taxonomy" id="28210"/>
    <lineage>
        <taxon>Bacteria</taxon>
        <taxon>Pseudomonadati</taxon>
        <taxon>Pseudomonadota</taxon>
        <taxon>Alphaproteobacteria</taxon>
        <taxon>Hyphomicrobiales</taxon>
        <taxon>Chelatococcaceae</taxon>
        <taxon>Chelatococcus</taxon>
    </lineage>
</organism>
<keyword evidence="2" id="KW-1185">Reference proteome</keyword>
<name>A0A2V3TYY4_9HYPH</name>
<dbReference type="InterPro" id="IPR009843">
    <property type="entry name" value="DUF1403"/>
</dbReference>
<comment type="caution">
    <text evidence="1">The sequence shown here is derived from an EMBL/GenBank/DDBJ whole genome shotgun (WGS) entry which is preliminary data.</text>
</comment>
<dbReference type="Pfam" id="PF07183">
    <property type="entry name" value="DUF1403"/>
    <property type="match status" value="1"/>
</dbReference>
<reference evidence="1 2" key="1">
    <citation type="submission" date="2018-05" db="EMBL/GenBank/DDBJ databases">
        <title>Genomic Encyclopedia of Type Strains, Phase IV (KMG-IV): sequencing the most valuable type-strain genomes for metagenomic binning, comparative biology and taxonomic classification.</title>
        <authorList>
            <person name="Goeker M."/>
        </authorList>
    </citation>
    <scope>NUCLEOTIDE SEQUENCE [LARGE SCALE GENOMIC DNA]</scope>
    <source>
        <strain evidence="1 2">DSM 6462</strain>
    </source>
</reference>